<evidence type="ECO:0000256" key="1">
    <source>
        <dbReference type="SAM" id="SignalP"/>
    </source>
</evidence>
<evidence type="ECO:0000313" key="2">
    <source>
        <dbReference type="EMBL" id="KYN43561.1"/>
    </source>
</evidence>
<dbReference type="AlphaFoldDB" id="A0A195FSZ0"/>
<name>A0A195FSZ0_9HYME</name>
<dbReference type="Proteomes" id="UP000078541">
    <property type="component" value="Unassembled WGS sequence"/>
</dbReference>
<feature type="chain" id="PRO_5008271589" evidence="1">
    <location>
        <begin position="25"/>
        <end position="277"/>
    </location>
</feature>
<keyword evidence="3" id="KW-1185">Reference proteome</keyword>
<keyword evidence="1" id="KW-0732">Signal</keyword>
<proteinExistence type="predicted"/>
<feature type="signal peptide" evidence="1">
    <location>
        <begin position="1"/>
        <end position="24"/>
    </location>
</feature>
<protein>
    <submittedName>
        <fullName evidence="2">Uncharacterized protein</fullName>
    </submittedName>
</protein>
<sequence length="277" mass="31993">ETAKFILPFHINLICFFSFSCAMTQNTLGPQKAFIHHWLCADTRGGRQPYVFFLRDDSYQTENKGSVTMNKKKPLSVSNPSILGRSNYTQLARLRQFEYAFLAFNSRCVLQCNKQLLHCTEYREAHSSAATRGESGINGAQRISAIRHARFPPWARPSSRKESRLVTMLYVFLRVVCLAMEVPFHNRAAIIVKNVDPRRVLYLVSRWVVHMQVYEGRKSRQCALRHPRRVNGAALEDGSFTICPRRSASALMKWNARFTKRWHSKNESEHGENPRNT</sequence>
<reference evidence="2 3" key="1">
    <citation type="submission" date="2016-03" db="EMBL/GenBank/DDBJ databases">
        <title>Trachymyrmex septentrionalis WGS genome.</title>
        <authorList>
            <person name="Nygaard S."/>
            <person name="Hu H."/>
            <person name="Boomsma J."/>
            <person name="Zhang G."/>
        </authorList>
    </citation>
    <scope>NUCLEOTIDE SEQUENCE [LARGE SCALE GENOMIC DNA]</scope>
    <source>
        <strain evidence="2">Tsep2-gDNA-1</strain>
        <tissue evidence="2">Whole body</tissue>
    </source>
</reference>
<feature type="non-terminal residue" evidence="2">
    <location>
        <position position="1"/>
    </location>
</feature>
<evidence type="ECO:0000313" key="3">
    <source>
        <dbReference type="Proteomes" id="UP000078541"/>
    </source>
</evidence>
<accession>A0A195FSZ0</accession>
<organism evidence="2 3">
    <name type="scientific">Trachymyrmex septentrionalis</name>
    <dbReference type="NCBI Taxonomy" id="34720"/>
    <lineage>
        <taxon>Eukaryota</taxon>
        <taxon>Metazoa</taxon>
        <taxon>Ecdysozoa</taxon>
        <taxon>Arthropoda</taxon>
        <taxon>Hexapoda</taxon>
        <taxon>Insecta</taxon>
        <taxon>Pterygota</taxon>
        <taxon>Neoptera</taxon>
        <taxon>Endopterygota</taxon>
        <taxon>Hymenoptera</taxon>
        <taxon>Apocrita</taxon>
        <taxon>Aculeata</taxon>
        <taxon>Formicoidea</taxon>
        <taxon>Formicidae</taxon>
        <taxon>Myrmicinae</taxon>
        <taxon>Trachymyrmex</taxon>
    </lineage>
</organism>
<gene>
    <name evidence="2" type="ORF">ALC56_01822</name>
</gene>
<dbReference type="EMBL" id="KQ981276">
    <property type="protein sequence ID" value="KYN43561.1"/>
    <property type="molecule type" value="Genomic_DNA"/>
</dbReference>